<dbReference type="InterPro" id="IPR050708">
    <property type="entry name" value="T6SS_VgrG/RHS"/>
</dbReference>
<dbReference type="RefSeq" id="WP_075699080.1">
    <property type="nucleotide sequence ID" value="NZ_CP074127.1"/>
</dbReference>
<keyword evidence="1" id="KW-0677">Repeat</keyword>
<dbReference type="Gene3D" id="2.180.10.10">
    <property type="entry name" value="RHS repeat-associated core"/>
    <property type="match status" value="1"/>
</dbReference>
<dbReference type="PANTHER" id="PTHR32305">
    <property type="match status" value="1"/>
</dbReference>
<dbReference type="Pfam" id="PF05593">
    <property type="entry name" value="RHS_repeat"/>
    <property type="match status" value="1"/>
</dbReference>
<dbReference type="Proteomes" id="UP000680706">
    <property type="component" value="Plasmid pAb134-01"/>
</dbReference>
<proteinExistence type="predicted"/>
<name>A0ABX8AT28_9HYPH</name>
<dbReference type="PANTHER" id="PTHR32305:SF15">
    <property type="entry name" value="PROTEIN RHSA-RELATED"/>
    <property type="match status" value="1"/>
</dbReference>
<gene>
    <name evidence="3" type="ORF">KGB56_23195</name>
</gene>
<dbReference type="InterPro" id="IPR006530">
    <property type="entry name" value="YD"/>
</dbReference>
<dbReference type="InterPro" id="IPR031325">
    <property type="entry name" value="RHS_repeat"/>
</dbReference>
<sequence length="1645" mass="180050">MTISQYPGSQAFNQSLQAQEYVNKNTGSLVVQIPLAQLRGKTEAIGVGLNAFYSAGSKGQLGLPSGWGFNLPFVANDETFTFQGKIYIIDPNWTDSSGYQSGLRYLNDHGRKFQKFVVDQPLPSAPGSYRYLFTYDNGSKSYFDATGKLLLQADLFGNSITYNYTDSFGDVFGNKLASITDSFGQVIQLQYAPGEVVVLLPDGSTQIVEFSNEGIYRITNQIGARTELTYTSQSDVTVVQQIAYATGLISTYQYTAIEYLNEEGQVQSFPAIELHRHSNLNDVFLDETRYSYGTQSQGNTFTGYTQGYQLSTSGDTLMNSQDTEYLYDVLVQRFDETGTRLSASSIFYNYLHSPMQEYAYLLDENHNGVNALRTLFSYEQITDLHDRSVNIGKPSTVVRSIYDPAEDIWIDQSKVENKYNDFGNLTQNKTYELTNEEALLVSQLDHSFAQTSWGGQMPLQTNQQDLLGDHQIKLSFILTQDQKNIAKVTTSEMKSGQLEFLPIKTKSYFYDEHGQQTRWELAWADGYTGERGDLSSVSNTILSQYNAETQELSVSLTNAIGETSQFFYDLRLPMGPCVKQISPSGDTYQLRYDALGHLTSTTDPLGREKTFRYTLAQGEPESDSAGENMVLIHNANGYELRTTYDALGRAILLVDNGNPTQTTPVLDRQLRTITYNALGLKASETTITGATAQYTYDALGQLIQQTDPLGNILEVHRDNVNRKAENILNGSLRTQSRYDGLNQVVEVRNYQFTEEGTPENYNGTLLTYNGFGLVTHQHTFNVSDAEKTDISTVTYEYNADTMQTRKTVSGMSQEDGLQAQATTETAYNLLQKPRQTHQTVTYNGVPQATVSGDILSYDGLGNLISATNALGQSEEFTYAPGGLLESYRRYDGTTTTYSYNAVGELISAQTGEETYTYSYLLNDLVSEVSNGSESSSYEYSLDGTALAIHYSDGKSIKFTKDAYSRVTQCQLPDETQLTYTYNHLNQISQQTAGSLTMTNGWGTANGMQGVLISQQFSGPLSQQISYEYGGYGEVEHVETTDESGQIIYRAQMPRNPQGQLSSLSSSYPLLSGELVEINKSMVYDGIGQLVSSTLRTANETKTDTFSYDSAGNILRHSSNGQTTNYQYNEINQLISQGATYDANGNMIQDVDGATYTFSTTNQLLAAQPSGEQSVQNTYGLDGLLDQVKTGGNASKFYNIAGCVASVATGTDENAPKYHSLFWANSELVGQVSPESTTLFSSAAGSVRLHTTSDAKTDIQISDYGTIKSSTALTPPNSLNWNAQYTNPESSLTYLRTRWYSPKSMRFLSLDPVYSINRYAYADGNPIMKSDPSGLLSGEEWFGLLAGISVAILIVAGGEFVLAGDLAVEAVEASYWARASIAATSSVGGDVTNSLIIGEDITAKQIIVDILAGFAGFAAAEKVANASTTSALRSALETNSTAISVQKQARLTSGVLGGLADAITAGAVSSIGNNQPFFSSQNLISIVVGGTSGGYFAGRKVNLKDSEVVPVPINDNEISLISGDKFSELDTISFETKDSASKIINSFLPNVDELSSGRARSRAPVSSNQLTLKFRVIDGVIHVRSNIVGPEKVLRPVTNRVFANAVKREIDTTNKEIIFLTKGTFNDAQSIAEMLQATVKGNLSYS</sequence>
<organism evidence="3 4">
    <name type="scientific">Pseudovibrio brasiliensis</name>
    <dbReference type="NCBI Taxonomy" id="1898042"/>
    <lineage>
        <taxon>Bacteria</taxon>
        <taxon>Pseudomonadati</taxon>
        <taxon>Pseudomonadota</taxon>
        <taxon>Alphaproteobacteria</taxon>
        <taxon>Hyphomicrobiales</taxon>
        <taxon>Stappiaceae</taxon>
        <taxon>Pseudovibrio</taxon>
    </lineage>
</organism>
<evidence type="ECO:0000259" key="2">
    <source>
        <dbReference type="Pfam" id="PF25023"/>
    </source>
</evidence>
<feature type="domain" description="Teneurin-like YD-shell" evidence="2">
    <location>
        <begin position="651"/>
        <end position="1038"/>
    </location>
</feature>
<keyword evidence="3" id="KW-0614">Plasmid</keyword>
<dbReference type="NCBIfam" id="TIGR01643">
    <property type="entry name" value="YD_repeat_2x"/>
    <property type="match status" value="3"/>
</dbReference>
<geneLocation type="plasmid" evidence="3 4">
    <name>pAb134-01</name>
</geneLocation>
<evidence type="ECO:0000256" key="1">
    <source>
        <dbReference type="ARBA" id="ARBA00022737"/>
    </source>
</evidence>
<dbReference type="InterPro" id="IPR022385">
    <property type="entry name" value="Rhs_assc_core"/>
</dbReference>
<reference evidence="3 4" key="1">
    <citation type="journal article" date="2021" name="Angew. Chem. Int. Ed. Engl.">
        <title>A novel family of nonribosomal peptides modulate collective behavior in Pseudovibrio bacteria isolated from marine sponges.</title>
        <authorList>
            <person name="Ioca L.P."/>
            <person name="Dai Y."/>
            <person name="Kunakom S."/>
            <person name="Diaz-Espinosa J."/>
            <person name="Krunic A."/>
            <person name="Crnkovic C.M."/>
            <person name="Orjala J."/>
            <person name="Sanchez L.M."/>
            <person name="Ferreira A.G."/>
            <person name="Berlinck R.G.S."/>
            <person name="Eustaquio A.S."/>
        </authorList>
    </citation>
    <scope>NUCLEOTIDE SEQUENCE [LARGE SCALE GENOMIC DNA]</scope>
    <source>
        <strain evidence="3 4">Ab134</strain>
        <plasmid evidence="3 4">pAb134-01</plasmid>
    </source>
</reference>
<dbReference type="EMBL" id="CP074127">
    <property type="protein sequence ID" value="QUS58244.1"/>
    <property type="molecule type" value="Genomic_DNA"/>
</dbReference>
<dbReference type="InterPro" id="IPR056823">
    <property type="entry name" value="TEN-like_YD-shell"/>
</dbReference>
<evidence type="ECO:0000313" key="4">
    <source>
        <dbReference type="Proteomes" id="UP000680706"/>
    </source>
</evidence>
<keyword evidence="4" id="KW-1185">Reference proteome</keyword>
<protein>
    <recommendedName>
        <fullName evidence="2">Teneurin-like YD-shell domain-containing protein</fullName>
    </recommendedName>
</protein>
<dbReference type="Pfam" id="PF25023">
    <property type="entry name" value="TEN_YD-shell"/>
    <property type="match status" value="1"/>
</dbReference>
<accession>A0ABX8AT28</accession>
<dbReference type="NCBIfam" id="TIGR03696">
    <property type="entry name" value="Rhs_assc_core"/>
    <property type="match status" value="1"/>
</dbReference>
<evidence type="ECO:0000313" key="3">
    <source>
        <dbReference type="EMBL" id="QUS58244.1"/>
    </source>
</evidence>